<dbReference type="CDD" id="cd01040">
    <property type="entry name" value="Mb-like"/>
    <property type="match status" value="1"/>
</dbReference>
<dbReference type="GO" id="GO:0020037">
    <property type="term" value="F:heme binding"/>
    <property type="evidence" value="ECO:0007669"/>
    <property type="project" value="InterPro"/>
</dbReference>
<dbReference type="WBParaSite" id="ACOC_0000637201-mRNA-1">
    <property type="protein sequence ID" value="ACOC_0000637201-mRNA-1"/>
    <property type="gene ID" value="ACOC_0000637201"/>
</dbReference>
<dbReference type="OrthoDB" id="5786609at2759"/>
<dbReference type="OMA" id="KYNHEAV"/>
<gene>
    <name evidence="1" type="ORF">ACOC_LOCUS6373</name>
</gene>
<keyword evidence="2" id="KW-1185">Reference proteome</keyword>
<evidence type="ECO:0000313" key="1">
    <source>
        <dbReference type="EMBL" id="VDM57958.1"/>
    </source>
</evidence>
<dbReference type="GO" id="GO:0019825">
    <property type="term" value="F:oxygen binding"/>
    <property type="evidence" value="ECO:0007669"/>
    <property type="project" value="InterPro"/>
</dbReference>
<dbReference type="Gene3D" id="1.10.490.10">
    <property type="entry name" value="Globins"/>
    <property type="match status" value="1"/>
</dbReference>
<sequence>MHSVTSKPFLMKSNATFTQILSSGMFSKLMEQVFRRLEAKYPDIRSIFLTTAFVNSLSREKSSPSLVRTEHDHCKCVVSLFEKIIENLNGDESQLNSIRPCGEKHAQVEIGSKCELLQDVVKYNHEAVKAWRLLVAYVTDEMMVGFDRLSRLSERKCDGVDVCLKRT</sequence>
<reference evidence="1 2" key="2">
    <citation type="submission" date="2018-11" db="EMBL/GenBank/DDBJ databases">
        <authorList>
            <consortium name="Pathogen Informatics"/>
        </authorList>
    </citation>
    <scope>NUCLEOTIDE SEQUENCE [LARGE SCALE GENOMIC DNA]</scope>
    <source>
        <strain evidence="1 2">Costa Rica</strain>
    </source>
</reference>
<dbReference type="AlphaFoldDB" id="A0A158PHG8"/>
<dbReference type="InterPro" id="IPR009050">
    <property type="entry name" value="Globin-like_sf"/>
</dbReference>
<dbReference type="SUPFAM" id="SSF46458">
    <property type="entry name" value="Globin-like"/>
    <property type="match status" value="1"/>
</dbReference>
<dbReference type="Proteomes" id="UP000267027">
    <property type="component" value="Unassembled WGS sequence"/>
</dbReference>
<dbReference type="STRING" id="334426.A0A158PHG8"/>
<dbReference type="InterPro" id="IPR044399">
    <property type="entry name" value="Mb-like_M"/>
</dbReference>
<name>A0A158PHG8_ANGCS</name>
<evidence type="ECO:0000313" key="3">
    <source>
        <dbReference type="WBParaSite" id="ACOC_0000637201-mRNA-1"/>
    </source>
</evidence>
<evidence type="ECO:0000313" key="2">
    <source>
        <dbReference type="Proteomes" id="UP000267027"/>
    </source>
</evidence>
<reference evidence="3" key="1">
    <citation type="submission" date="2016-04" db="UniProtKB">
        <authorList>
            <consortium name="WormBaseParasite"/>
        </authorList>
    </citation>
    <scope>IDENTIFICATION</scope>
</reference>
<accession>A0A158PHG8</accession>
<protein>
    <submittedName>
        <fullName evidence="3">GLOBIN domain-containing protein</fullName>
    </submittedName>
</protein>
<proteinExistence type="predicted"/>
<dbReference type="InterPro" id="IPR012292">
    <property type="entry name" value="Globin/Proto"/>
</dbReference>
<dbReference type="EMBL" id="UYYA01003940">
    <property type="protein sequence ID" value="VDM57958.1"/>
    <property type="molecule type" value="Genomic_DNA"/>
</dbReference>
<organism evidence="3">
    <name type="scientific">Angiostrongylus costaricensis</name>
    <name type="common">Nematode worm</name>
    <dbReference type="NCBI Taxonomy" id="334426"/>
    <lineage>
        <taxon>Eukaryota</taxon>
        <taxon>Metazoa</taxon>
        <taxon>Ecdysozoa</taxon>
        <taxon>Nematoda</taxon>
        <taxon>Chromadorea</taxon>
        <taxon>Rhabditida</taxon>
        <taxon>Rhabditina</taxon>
        <taxon>Rhabditomorpha</taxon>
        <taxon>Strongyloidea</taxon>
        <taxon>Metastrongylidae</taxon>
        <taxon>Angiostrongylus</taxon>
    </lineage>
</organism>